<dbReference type="PRINTS" id="PR01272">
    <property type="entry name" value="ACUCPROTEIN"/>
</dbReference>
<dbReference type="InterPro" id="IPR023801">
    <property type="entry name" value="His_deacetylse_dom"/>
</dbReference>
<accession>A0A3A4F689</accession>
<dbReference type="GO" id="GO:0045150">
    <property type="term" value="P:acetoin catabolic process"/>
    <property type="evidence" value="ECO:0007669"/>
    <property type="project" value="UniProtKB-UniPathway"/>
</dbReference>
<dbReference type="Proteomes" id="UP000266615">
    <property type="component" value="Unassembled WGS sequence"/>
</dbReference>
<dbReference type="PRINTS" id="PR01270">
    <property type="entry name" value="HDASUPER"/>
</dbReference>
<reference evidence="6 7" key="1">
    <citation type="submission" date="2018-09" db="EMBL/GenBank/DDBJ databases">
        <title>Nesterenkonia natronophila sp. nov., an alkaliphilic actinobacteriume isolated from a soda lake, and emended description of the genus Nesterenkonia.</title>
        <authorList>
            <person name="Menes R.J."/>
            <person name="Iriarte A."/>
        </authorList>
    </citation>
    <scope>NUCLEOTIDE SEQUENCE [LARGE SCALE GENOMIC DNA]</scope>
    <source>
        <strain evidence="6 7">M8</strain>
    </source>
</reference>
<dbReference type="InterPro" id="IPR037138">
    <property type="entry name" value="His_deacetylse_dom_sf"/>
</dbReference>
<comment type="similarity">
    <text evidence="2">Belongs to the histone deacetylase family.</text>
</comment>
<dbReference type="GO" id="GO:0004407">
    <property type="term" value="F:histone deacetylase activity"/>
    <property type="evidence" value="ECO:0007669"/>
    <property type="project" value="TreeGrafter"/>
</dbReference>
<dbReference type="EMBL" id="QYZP01000001">
    <property type="protein sequence ID" value="RJN33196.1"/>
    <property type="molecule type" value="Genomic_DNA"/>
</dbReference>
<dbReference type="AlphaFoldDB" id="A0A3A4F689"/>
<keyword evidence="4" id="KW-0006">Acetoin catabolism</keyword>
<evidence type="ECO:0000256" key="4">
    <source>
        <dbReference type="ARBA" id="ARBA00022627"/>
    </source>
</evidence>
<protein>
    <recommendedName>
        <fullName evidence="3">Acetoin utilization protein AcuC</fullName>
    </recommendedName>
</protein>
<evidence type="ECO:0000313" key="7">
    <source>
        <dbReference type="Proteomes" id="UP000266615"/>
    </source>
</evidence>
<dbReference type="OrthoDB" id="9808367at2"/>
<dbReference type="InterPro" id="IPR023696">
    <property type="entry name" value="Ureohydrolase_dom_sf"/>
</dbReference>
<dbReference type="InterPro" id="IPR000286">
    <property type="entry name" value="HDACs"/>
</dbReference>
<evidence type="ECO:0000256" key="1">
    <source>
        <dbReference type="ARBA" id="ARBA00005101"/>
    </source>
</evidence>
<proteinExistence type="inferred from homology"/>
<dbReference type="SUPFAM" id="SSF52768">
    <property type="entry name" value="Arginase/deacetylase"/>
    <property type="match status" value="1"/>
</dbReference>
<gene>
    <name evidence="6" type="ORF">D3250_01820</name>
</gene>
<dbReference type="CDD" id="cd09994">
    <property type="entry name" value="HDAC_AcuC_like"/>
    <property type="match status" value="1"/>
</dbReference>
<dbReference type="PANTHER" id="PTHR10625">
    <property type="entry name" value="HISTONE DEACETYLASE HDAC1-RELATED"/>
    <property type="match status" value="1"/>
</dbReference>
<sequence>MDPVRLDLTERLTRDLGVFDATNVTLSAPEIAAEDVLSTIHDRDYISAVQSSSESGGPSAEHGLGTDDVPVFADMHTSAARIAGGTLHLAQEMLAGRAVHGVNFAGGMHHASRARASGFCVYNDAALAIQHLLDNGTRRVVYIDVDAHHGDGTQGIFYSDPRVMTISVHQSGVSLYPGTGFPNEAGEGEAIGTSVNVALPATTGDAGFLRAFHAVVPALVRAFDPEVVVSQHGCDSHINDPLTDLTMSVDGLRQLELDISHLAEEFTEGRWIATGGGGYSLYQVVPRAWAHLTAVAAGAPIPLNTPTPVSWREYVHRTFGVTAPQKMHDDTQLWWRTWELGYDPEDSVDRAIIQTRKEIFPLHGLDPWFD</sequence>
<feature type="domain" description="Histone deacetylase" evidence="5">
    <location>
        <begin position="2"/>
        <end position="295"/>
    </location>
</feature>
<evidence type="ECO:0000259" key="5">
    <source>
        <dbReference type="Pfam" id="PF00850"/>
    </source>
</evidence>
<dbReference type="PANTHER" id="PTHR10625:SF10">
    <property type="entry name" value="HISTONE DEACETYLASE HDAC1"/>
    <property type="match status" value="1"/>
</dbReference>
<keyword evidence="7" id="KW-1185">Reference proteome</keyword>
<dbReference type="GO" id="GO:0040029">
    <property type="term" value="P:epigenetic regulation of gene expression"/>
    <property type="evidence" value="ECO:0007669"/>
    <property type="project" value="TreeGrafter"/>
</dbReference>
<comment type="caution">
    <text evidence="6">The sequence shown here is derived from an EMBL/GenBank/DDBJ whole genome shotgun (WGS) entry which is preliminary data.</text>
</comment>
<dbReference type="Gene3D" id="3.40.800.20">
    <property type="entry name" value="Histone deacetylase domain"/>
    <property type="match status" value="1"/>
</dbReference>
<dbReference type="UniPathway" id="UPA00040"/>
<comment type="pathway">
    <text evidence="1">Ketone degradation; acetoin degradation.</text>
</comment>
<dbReference type="Pfam" id="PF00850">
    <property type="entry name" value="Hist_deacetyl"/>
    <property type="match status" value="1"/>
</dbReference>
<evidence type="ECO:0000256" key="3">
    <source>
        <dbReference type="ARBA" id="ARBA00020218"/>
    </source>
</evidence>
<evidence type="ECO:0000256" key="2">
    <source>
        <dbReference type="ARBA" id="ARBA00005947"/>
    </source>
</evidence>
<name>A0A3A4F689_9MICC</name>
<evidence type="ECO:0000313" key="6">
    <source>
        <dbReference type="EMBL" id="RJN33196.1"/>
    </source>
</evidence>
<dbReference type="InterPro" id="IPR003085">
    <property type="entry name" value="AcuC"/>
</dbReference>
<organism evidence="6 7">
    <name type="scientific">Nesterenkonia natronophila</name>
    <dbReference type="NCBI Taxonomy" id="2174932"/>
    <lineage>
        <taxon>Bacteria</taxon>
        <taxon>Bacillati</taxon>
        <taxon>Actinomycetota</taxon>
        <taxon>Actinomycetes</taxon>
        <taxon>Micrococcales</taxon>
        <taxon>Micrococcaceae</taxon>
        <taxon>Nesterenkonia</taxon>
    </lineage>
</organism>